<protein>
    <recommendedName>
        <fullName evidence="4">Anaphase-promoting complex subunit 13</fullName>
    </recommendedName>
</protein>
<proteinExistence type="predicted"/>
<feature type="compositionally biased region" description="Acidic residues" evidence="1">
    <location>
        <begin position="50"/>
        <end position="60"/>
    </location>
</feature>
<comment type="caution">
    <text evidence="2">The sequence shown here is derived from an EMBL/GenBank/DDBJ whole genome shotgun (WGS) entry which is preliminary data.</text>
</comment>
<keyword evidence="3" id="KW-1185">Reference proteome</keyword>
<dbReference type="AlphaFoldDB" id="A0AB34IIG7"/>
<name>A0AB34IIG7_PRYPA</name>
<evidence type="ECO:0000313" key="3">
    <source>
        <dbReference type="Proteomes" id="UP001515480"/>
    </source>
</evidence>
<gene>
    <name evidence="2" type="ORF">AB1Y20_013638</name>
</gene>
<evidence type="ECO:0008006" key="4">
    <source>
        <dbReference type="Google" id="ProtNLM"/>
    </source>
</evidence>
<organism evidence="2 3">
    <name type="scientific">Prymnesium parvum</name>
    <name type="common">Toxic golden alga</name>
    <dbReference type="NCBI Taxonomy" id="97485"/>
    <lineage>
        <taxon>Eukaryota</taxon>
        <taxon>Haptista</taxon>
        <taxon>Haptophyta</taxon>
        <taxon>Prymnesiophyceae</taxon>
        <taxon>Prymnesiales</taxon>
        <taxon>Prymnesiaceae</taxon>
        <taxon>Prymnesium</taxon>
    </lineage>
</organism>
<dbReference type="EMBL" id="JBGBPQ010000026">
    <property type="protein sequence ID" value="KAL1499126.1"/>
    <property type="molecule type" value="Genomic_DNA"/>
</dbReference>
<sequence>MLRGQPPSRRRHRAMANDGRLVAHLHRPAVLLDIVDDEWRQETLGYDDFDLPSAEFDSDNDEGHSIPKRTDNEKWGDLSLDEFQQPRRQAPAGGLR</sequence>
<reference evidence="2 3" key="1">
    <citation type="journal article" date="2024" name="Science">
        <title>Giant polyketide synthase enzymes in the biosynthesis of giant marine polyether toxins.</title>
        <authorList>
            <person name="Fallon T.R."/>
            <person name="Shende V.V."/>
            <person name="Wierzbicki I.H."/>
            <person name="Pendleton A.L."/>
            <person name="Watervoot N.F."/>
            <person name="Auber R.P."/>
            <person name="Gonzalez D.J."/>
            <person name="Wisecaver J.H."/>
            <person name="Moore B.S."/>
        </authorList>
    </citation>
    <scope>NUCLEOTIDE SEQUENCE [LARGE SCALE GENOMIC DNA]</scope>
    <source>
        <strain evidence="2 3">12B1</strain>
    </source>
</reference>
<evidence type="ECO:0000256" key="1">
    <source>
        <dbReference type="SAM" id="MobiDB-lite"/>
    </source>
</evidence>
<feature type="compositionally biased region" description="Basic and acidic residues" evidence="1">
    <location>
        <begin position="61"/>
        <end position="76"/>
    </location>
</feature>
<accession>A0AB34IIG7</accession>
<evidence type="ECO:0000313" key="2">
    <source>
        <dbReference type="EMBL" id="KAL1499126.1"/>
    </source>
</evidence>
<feature type="region of interest" description="Disordered" evidence="1">
    <location>
        <begin position="50"/>
        <end position="96"/>
    </location>
</feature>
<dbReference type="Proteomes" id="UP001515480">
    <property type="component" value="Unassembled WGS sequence"/>
</dbReference>